<dbReference type="InterPro" id="IPR001851">
    <property type="entry name" value="ABC_transp_permease"/>
</dbReference>
<dbReference type="STRING" id="29563.SAMN02983006_00478"/>
<protein>
    <submittedName>
        <fullName evidence="7">Simple sugar transport system permease protein</fullName>
    </submittedName>
</protein>
<feature type="transmembrane region" description="Helical" evidence="6">
    <location>
        <begin position="214"/>
        <end position="236"/>
    </location>
</feature>
<evidence type="ECO:0000256" key="1">
    <source>
        <dbReference type="ARBA" id="ARBA00004651"/>
    </source>
</evidence>
<keyword evidence="7" id="KW-0762">Sugar transport</keyword>
<feature type="transmembrane region" description="Helical" evidence="6">
    <location>
        <begin position="91"/>
        <end position="113"/>
    </location>
</feature>
<dbReference type="NCBIfam" id="NF008630">
    <property type="entry name" value="PRK11618.1"/>
    <property type="match status" value="1"/>
</dbReference>
<name>A0A1I4FPY6_9FIRM</name>
<dbReference type="Pfam" id="PF02653">
    <property type="entry name" value="BPD_transp_2"/>
    <property type="match status" value="1"/>
</dbReference>
<dbReference type="RefSeq" id="WP_089859041.1">
    <property type="nucleotide sequence ID" value="NZ_FOTI01000003.1"/>
</dbReference>
<dbReference type="GO" id="GO:0022857">
    <property type="term" value="F:transmembrane transporter activity"/>
    <property type="evidence" value="ECO:0007669"/>
    <property type="project" value="InterPro"/>
</dbReference>
<proteinExistence type="predicted"/>
<comment type="subcellular location">
    <subcellularLocation>
        <location evidence="1">Cell membrane</location>
        <topology evidence="1">Multi-pass membrane protein</topology>
    </subcellularLocation>
</comment>
<keyword evidence="8" id="KW-1185">Reference proteome</keyword>
<sequence>MINKILSTKNLSLKITITLFVVSFLICSLIYPGFFSWQNFFNLFIDNSFLLITAIGMTFVILTGGIDLSVGSVIAFVSMVIAFLLQQGLNAFIVIPLGVMIGGCFGAIMGLIIQKFKVQPFIVTLAGMFLIRGLSFLISVESISIKDPIFNRIANYHIPIAGGAISVNVVLSLVVLALGMYLAHFTKFGRTVYAIGGDEESAQLMGLKVGRTKVLVYTLNGLCSGLAGVAFSLYMLSGYGLHAEGLEMDSIASVVIGGTLLTGGSGFVFGTLFGVLIQGLIQTVIMFQGTLSSWWTKIFVGILLFVFIVLQKVISNMKTTKNEFNN</sequence>
<feature type="transmembrane region" description="Helical" evidence="6">
    <location>
        <begin position="293"/>
        <end position="314"/>
    </location>
</feature>
<dbReference type="OrthoDB" id="9813906at2"/>
<feature type="transmembrane region" description="Helical" evidence="6">
    <location>
        <begin position="160"/>
        <end position="183"/>
    </location>
</feature>
<evidence type="ECO:0000256" key="5">
    <source>
        <dbReference type="ARBA" id="ARBA00023136"/>
    </source>
</evidence>
<evidence type="ECO:0000256" key="4">
    <source>
        <dbReference type="ARBA" id="ARBA00022989"/>
    </source>
</evidence>
<evidence type="ECO:0000256" key="2">
    <source>
        <dbReference type="ARBA" id="ARBA00022475"/>
    </source>
</evidence>
<feature type="transmembrane region" description="Helical" evidence="6">
    <location>
        <begin position="120"/>
        <end position="140"/>
    </location>
</feature>
<feature type="transmembrane region" description="Helical" evidence="6">
    <location>
        <begin position="40"/>
        <end position="61"/>
    </location>
</feature>
<keyword evidence="7" id="KW-0813">Transport</keyword>
<keyword evidence="2" id="KW-1003">Cell membrane</keyword>
<keyword evidence="5 6" id="KW-0472">Membrane</keyword>
<feature type="transmembrane region" description="Helical" evidence="6">
    <location>
        <begin position="256"/>
        <end position="281"/>
    </location>
</feature>
<dbReference type="AlphaFoldDB" id="A0A1I4FPY6"/>
<evidence type="ECO:0000313" key="8">
    <source>
        <dbReference type="Proteomes" id="UP000199006"/>
    </source>
</evidence>
<dbReference type="EMBL" id="FOTI01000003">
    <property type="protein sequence ID" value="SFL19895.1"/>
    <property type="molecule type" value="Genomic_DNA"/>
</dbReference>
<keyword evidence="4 6" id="KW-1133">Transmembrane helix</keyword>
<accession>A0A1I4FPY6</accession>
<organism evidence="7 8">
    <name type="scientific">Halanaerobium salsuginis</name>
    <dbReference type="NCBI Taxonomy" id="29563"/>
    <lineage>
        <taxon>Bacteria</taxon>
        <taxon>Bacillati</taxon>
        <taxon>Bacillota</taxon>
        <taxon>Clostridia</taxon>
        <taxon>Halanaerobiales</taxon>
        <taxon>Halanaerobiaceae</taxon>
        <taxon>Halanaerobium</taxon>
    </lineage>
</organism>
<gene>
    <name evidence="7" type="ORF">SAMN02983006_00478</name>
</gene>
<dbReference type="PANTHER" id="PTHR32196:SF63">
    <property type="entry name" value="INNER MEMBRANE ABC TRANSPORTER PERMEASE PROTEIN YJFF"/>
    <property type="match status" value="1"/>
</dbReference>
<evidence type="ECO:0000256" key="6">
    <source>
        <dbReference type="SAM" id="Phobius"/>
    </source>
</evidence>
<evidence type="ECO:0000313" key="7">
    <source>
        <dbReference type="EMBL" id="SFL19895.1"/>
    </source>
</evidence>
<keyword evidence="3 6" id="KW-0812">Transmembrane</keyword>
<feature type="transmembrane region" description="Helical" evidence="6">
    <location>
        <begin position="12"/>
        <end position="34"/>
    </location>
</feature>
<dbReference type="Proteomes" id="UP000199006">
    <property type="component" value="Unassembled WGS sequence"/>
</dbReference>
<reference evidence="7 8" key="1">
    <citation type="submission" date="2016-10" db="EMBL/GenBank/DDBJ databases">
        <authorList>
            <person name="de Groot N.N."/>
        </authorList>
    </citation>
    <scope>NUCLEOTIDE SEQUENCE [LARGE SCALE GENOMIC DNA]</scope>
    <source>
        <strain evidence="7 8">ATCC 51327</strain>
    </source>
</reference>
<dbReference type="CDD" id="cd06579">
    <property type="entry name" value="TM_PBP1_transp_AraH_like"/>
    <property type="match status" value="1"/>
</dbReference>
<dbReference type="PANTHER" id="PTHR32196">
    <property type="entry name" value="ABC TRANSPORTER PERMEASE PROTEIN YPHD-RELATED-RELATED"/>
    <property type="match status" value="1"/>
</dbReference>
<evidence type="ECO:0000256" key="3">
    <source>
        <dbReference type="ARBA" id="ARBA00022692"/>
    </source>
</evidence>
<dbReference type="GO" id="GO:0005886">
    <property type="term" value="C:plasma membrane"/>
    <property type="evidence" value="ECO:0007669"/>
    <property type="project" value="UniProtKB-SubCell"/>
</dbReference>